<keyword evidence="2 3" id="KW-0378">Hydrolase</keyword>
<proteinExistence type="inferred from homology"/>
<dbReference type="Pfam" id="PF18290">
    <property type="entry name" value="Nudix_hydro"/>
    <property type="match status" value="1"/>
</dbReference>
<evidence type="ECO:0000259" key="4">
    <source>
        <dbReference type="PROSITE" id="PS51462"/>
    </source>
</evidence>
<dbReference type="PANTHER" id="PTHR13994:SF13">
    <property type="entry name" value="FI03680P"/>
    <property type="match status" value="1"/>
</dbReference>
<dbReference type="InterPro" id="IPR015797">
    <property type="entry name" value="NUDIX_hydrolase-like_dom_sf"/>
</dbReference>
<dbReference type="Proteomes" id="UP000695000">
    <property type="component" value="Unplaced"/>
</dbReference>
<dbReference type="InterPro" id="IPR003293">
    <property type="entry name" value="Nudix_hydrolase6-like"/>
</dbReference>
<sequence>MSPLSSNLKTIAFRCSNVNKRSFSLGRIEMAFVGKSDRFNGVTVYSRDQNHVENFAENLQQSLEQWDAEKKRGVWFKVALEESDWIPVLAKNGFNYHHARDGYVMMYKWLPTHEASNIPPYAHTMLGVGAVVVNEKDDLLVVCERYNRITPWKLPGGYVEPGENFVDAAIREVYEETNIRTEFKSVLCLRHAHGGQFSCSDLYTVICLKPMTEDILKDDREIHDCKWMPIADFLAHPDIHELNKFFVQKFLDNRRDGVAIESKHGIHQLLKKPYTVYHASTQTSSKM</sequence>
<evidence type="ECO:0000256" key="2">
    <source>
        <dbReference type="ARBA" id="ARBA00022801"/>
    </source>
</evidence>
<dbReference type="InterPro" id="IPR000086">
    <property type="entry name" value="NUDIX_hydrolase_dom"/>
</dbReference>
<dbReference type="PANTHER" id="PTHR13994">
    <property type="entry name" value="NUDIX HYDROLASE RELATED"/>
    <property type="match status" value="1"/>
</dbReference>
<dbReference type="SUPFAM" id="SSF55811">
    <property type="entry name" value="Nudix"/>
    <property type="match status" value="1"/>
</dbReference>
<protein>
    <submittedName>
        <fullName evidence="6">Nudix hydrolase 8 isoform X1</fullName>
    </submittedName>
</protein>
<keyword evidence="5" id="KW-1185">Reference proteome</keyword>
<dbReference type="Gene3D" id="3.40.630.30">
    <property type="match status" value="1"/>
</dbReference>
<gene>
    <name evidence="6" type="primary">LOC108556827</name>
</gene>
<feature type="domain" description="Nudix hydrolase" evidence="4">
    <location>
        <begin position="123"/>
        <end position="252"/>
    </location>
</feature>
<dbReference type="GO" id="GO:0016787">
    <property type="term" value="F:hydrolase activity"/>
    <property type="evidence" value="ECO:0007669"/>
    <property type="project" value="UniProtKB-KW"/>
</dbReference>
<dbReference type="InterPro" id="IPR020476">
    <property type="entry name" value="Nudix_hydrolase"/>
</dbReference>
<accession>A0ABM1M1Z1</accession>
<dbReference type="PROSITE" id="PS00893">
    <property type="entry name" value="NUDIX_BOX"/>
    <property type="match status" value="1"/>
</dbReference>
<dbReference type="Gene3D" id="3.90.79.10">
    <property type="entry name" value="Nucleoside Triphosphate Pyrophosphohydrolase"/>
    <property type="match status" value="1"/>
</dbReference>
<comment type="similarity">
    <text evidence="1 3">Belongs to the Nudix hydrolase family.</text>
</comment>
<evidence type="ECO:0000256" key="3">
    <source>
        <dbReference type="RuleBase" id="RU003476"/>
    </source>
</evidence>
<name>A0ABM1M1Z1_NICVS</name>
<dbReference type="PRINTS" id="PR01356">
    <property type="entry name" value="GFGPROTEIN"/>
</dbReference>
<dbReference type="GeneID" id="108556827"/>
<dbReference type="PRINTS" id="PR00502">
    <property type="entry name" value="NUDIXFAMILY"/>
</dbReference>
<dbReference type="InterPro" id="IPR020084">
    <property type="entry name" value="NUDIX_hydrolase_CS"/>
</dbReference>
<dbReference type="RefSeq" id="XP_017768591.1">
    <property type="nucleotide sequence ID" value="XM_017913102.1"/>
</dbReference>
<evidence type="ECO:0000313" key="5">
    <source>
        <dbReference type="Proteomes" id="UP000695000"/>
    </source>
</evidence>
<reference evidence="6" key="1">
    <citation type="submission" date="2025-08" db="UniProtKB">
        <authorList>
            <consortium name="RefSeq"/>
        </authorList>
    </citation>
    <scope>IDENTIFICATION</scope>
    <source>
        <tissue evidence="6">Whole Larva</tissue>
    </source>
</reference>
<evidence type="ECO:0000313" key="6">
    <source>
        <dbReference type="RefSeq" id="XP_017768591.1"/>
    </source>
</evidence>
<organism evidence="5 6">
    <name type="scientific">Nicrophorus vespilloides</name>
    <name type="common">Boreal carrion beetle</name>
    <dbReference type="NCBI Taxonomy" id="110193"/>
    <lineage>
        <taxon>Eukaryota</taxon>
        <taxon>Metazoa</taxon>
        <taxon>Ecdysozoa</taxon>
        <taxon>Arthropoda</taxon>
        <taxon>Hexapoda</taxon>
        <taxon>Insecta</taxon>
        <taxon>Pterygota</taxon>
        <taxon>Neoptera</taxon>
        <taxon>Endopterygota</taxon>
        <taxon>Coleoptera</taxon>
        <taxon>Polyphaga</taxon>
        <taxon>Staphyliniformia</taxon>
        <taxon>Silphidae</taxon>
        <taxon>Nicrophorinae</taxon>
        <taxon>Nicrophorus</taxon>
    </lineage>
</organism>
<dbReference type="Pfam" id="PF00293">
    <property type="entry name" value="NUDIX"/>
    <property type="match status" value="1"/>
</dbReference>
<evidence type="ECO:0000256" key="1">
    <source>
        <dbReference type="ARBA" id="ARBA00005582"/>
    </source>
</evidence>
<dbReference type="CDD" id="cd04670">
    <property type="entry name" value="NUDIX_ASFGF2_Nudt6"/>
    <property type="match status" value="1"/>
</dbReference>
<dbReference type="PROSITE" id="PS51462">
    <property type="entry name" value="NUDIX"/>
    <property type="match status" value="1"/>
</dbReference>
<dbReference type="InterPro" id="IPR040618">
    <property type="entry name" value="Pre-Nudix"/>
</dbReference>